<dbReference type="AlphaFoldDB" id="A0A9D4L480"/>
<gene>
    <name evidence="1" type="ORF">DPMN_093950</name>
</gene>
<dbReference type="EMBL" id="JAIWYP010000003">
    <property type="protein sequence ID" value="KAH3851468.1"/>
    <property type="molecule type" value="Genomic_DNA"/>
</dbReference>
<dbReference type="Proteomes" id="UP000828390">
    <property type="component" value="Unassembled WGS sequence"/>
</dbReference>
<sequence length="59" mass="6691">MVYVEDIVPTSLSSKTIEIDVVRKKYNRATMGRLTIEQVRAKVRNLANAREARLAAGRM</sequence>
<reference evidence="1" key="1">
    <citation type="journal article" date="2019" name="bioRxiv">
        <title>The Genome of the Zebra Mussel, Dreissena polymorpha: A Resource for Invasive Species Research.</title>
        <authorList>
            <person name="McCartney M.A."/>
            <person name="Auch B."/>
            <person name="Kono T."/>
            <person name="Mallez S."/>
            <person name="Zhang Y."/>
            <person name="Obille A."/>
            <person name="Becker A."/>
            <person name="Abrahante J.E."/>
            <person name="Garbe J."/>
            <person name="Badalamenti J.P."/>
            <person name="Herman A."/>
            <person name="Mangelson H."/>
            <person name="Liachko I."/>
            <person name="Sullivan S."/>
            <person name="Sone E.D."/>
            <person name="Koren S."/>
            <person name="Silverstein K.A.T."/>
            <person name="Beckman K.B."/>
            <person name="Gohl D.M."/>
        </authorList>
    </citation>
    <scope>NUCLEOTIDE SEQUENCE</scope>
    <source>
        <strain evidence="1">Duluth1</strain>
        <tissue evidence="1">Whole animal</tissue>
    </source>
</reference>
<proteinExistence type="predicted"/>
<comment type="caution">
    <text evidence="1">The sequence shown here is derived from an EMBL/GenBank/DDBJ whole genome shotgun (WGS) entry which is preliminary data.</text>
</comment>
<keyword evidence="2" id="KW-1185">Reference proteome</keyword>
<name>A0A9D4L480_DREPO</name>
<reference evidence="1" key="2">
    <citation type="submission" date="2020-11" db="EMBL/GenBank/DDBJ databases">
        <authorList>
            <person name="McCartney M.A."/>
            <person name="Auch B."/>
            <person name="Kono T."/>
            <person name="Mallez S."/>
            <person name="Becker A."/>
            <person name="Gohl D.M."/>
            <person name="Silverstein K.A.T."/>
            <person name="Koren S."/>
            <person name="Bechman K.B."/>
            <person name="Herman A."/>
            <person name="Abrahante J.E."/>
            <person name="Garbe J."/>
        </authorList>
    </citation>
    <scope>NUCLEOTIDE SEQUENCE</scope>
    <source>
        <strain evidence="1">Duluth1</strain>
        <tissue evidence="1">Whole animal</tissue>
    </source>
</reference>
<protein>
    <submittedName>
        <fullName evidence="1">Uncharacterized protein</fullName>
    </submittedName>
</protein>
<accession>A0A9D4L480</accession>
<evidence type="ECO:0000313" key="1">
    <source>
        <dbReference type="EMBL" id="KAH3851468.1"/>
    </source>
</evidence>
<evidence type="ECO:0000313" key="2">
    <source>
        <dbReference type="Proteomes" id="UP000828390"/>
    </source>
</evidence>
<organism evidence="1 2">
    <name type="scientific">Dreissena polymorpha</name>
    <name type="common">Zebra mussel</name>
    <name type="synonym">Mytilus polymorpha</name>
    <dbReference type="NCBI Taxonomy" id="45954"/>
    <lineage>
        <taxon>Eukaryota</taxon>
        <taxon>Metazoa</taxon>
        <taxon>Spiralia</taxon>
        <taxon>Lophotrochozoa</taxon>
        <taxon>Mollusca</taxon>
        <taxon>Bivalvia</taxon>
        <taxon>Autobranchia</taxon>
        <taxon>Heteroconchia</taxon>
        <taxon>Euheterodonta</taxon>
        <taxon>Imparidentia</taxon>
        <taxon>Neoheterodontei</taxon>
        <taxon>Myida</taxon>
        <taxon>Dreissenoidea</taxon>
        <taxon>Dreissenidae</taxon>
        <taxon>Dreissena</taxon>
    </lineage>
</organism>